<dbReference type="RefSeq" id="WP_341700928.1">
    <property type="nucleotide sequence ID" value="NZ_JBBYHU010000025.1"/>
</dbReference>
<proteinExistence type="predicted"/>
<evidence type="ECO:0000313" key="2">
    <source>
        <dbReference type="EMBL" id="MEL1241715.1"/>
    </source>
</evidence>
<keyword evidence="3" id="KW-1185">Reference proteome</keyword>
<dbReference type="Gene3D" id="2.60.40.1250">
    <property type="entry name" value="Thiol:disulfide interchange protein DsbD, N-terminal domain"/>
    <property type="match status" value="1"/>
</dbReference>
<dbReference type="InterPro" id="IPR028250">
    <property type="entry name" value="DsbDN"/>
</dbReference>
<protein>
    <submittedName>
        <fullName evidence="2">Protein-disulfide reductase DsbD domain-containing protein</fullName>
    </submittedName>
</protein>
<evidence type="ECO:0000259" key="1">
    <source>
        <dbReference type="Pfam" id="PF11412"/>
    </source>
</evidence>
<accession>A0ABU9HNI9</accession>
<feature type="domain" description="Thiol:disulfide interchange protein DsbD N-terminal" evidence="1">
    <location>
        <begin position="29"/>
        <end position="143"/>
    </location>
</feature>
<sequence length="148" mass="16803">MKKLVLLFTLMIAFGGQSQVLKPVKWATSVKKISATEYELIATATIDKGWHLYSQTIPADGPKPTKFIFPANPKFLKKGNTVEEQGHTVNDPIFEMKIKYFENKASFKQRIKLKGKAPFKVKATVEYMVCDDSRCLPPTEEDLEFSIK</sequence>
<organism evidence="2 3">
    <name type="scientific">Flavobacterium flavipallidum</name>
    <dbReference type="NCBI Taxonomy" id="3139140"/>
    <lineage>
        <taxon>Bacteria</taxon>
        <taxon>Pseudomonadati</taxon>
        <taxon>Bacteroidota</taxon>
        <taxon>Flavobacteriia</taxon>
        <taxon>Flavobacteriales</taxon>
        <taxon>Flavobacteriaceae</taxon>
        <taxon>Flavobacterium</taxon>
    </lineage>
</organism>
<reference evidence="2 3" key="1">
    <citation type="submission" date="2024-04" db="EMBL/GenBank/DDBJ databases">
        <title>Flavobacterium sp. DGU99 16S ribosomal RNA gene Genome sequencing and assembly.</title>
        <authorList>
            <person name="Park S."/>
        </authorList>
    </citation>
    <scope>NUCLEOTIDE SEQUENCE [LARGE SCALE GENOMIC DNA]</scope>
    <source>
        <strain evidence="2 3">DGU99</strain>
    </source>
</reference>
<gene>
    <name evidence="2" type="ORF">AAEO59_11705</name>
</gene>
<dbReference type="InterPro" id="IPR036929">
    <property type="entry name" value="DsbDN_sf"/>
</dbReference>
<dbReference type="Pfam" id="PF11412">
    <property type="entry name" value="DsbD_N"/>
    <property type="match status" value="1"/>
</dbReference>
<dbReference type="PANTHER" id="PTHR32234">
    <property type="entry name" value="THIOL:DISULFIDE INTERCHANGE PROTEIN DSBD"/>
    <property type="match status" value="1"/>
</dbReference>
<dbReference type="Proteomes" id="UP001398556">
    <property type="component" value="Unassembled WGS sequence"/>
</dbReference>
<comment type="caution">
    <text evidence="2">The sequence shown here is derived from an EMBL/GenBank/DDBJ whole genome shotgun (WGS) entry which is preliminary data.</text>
</comment>
<name>A0ABU9HNI9_9FLAO</name>
<dbReference type="PANTHER" id="PTHR32234:SF0">
    <property type="entry name" value="THIOL:DISULFIDE INTERCHANGE PROTEIN DSBD"/>
    <property type="match status" value="1"/>
</dbReference>
<dbReference type="EMBL" id="JBBYHU010000025">
    <property type="protein sequence ID" value="MEL1241715.1"/>
    <property type="molecule type" value="Genomic_DNA"/>
</dbReference>
<evidence type="ECO:0000313" key="3">
    <source>
        <dbReference type="Proteomes" id="UP001398556"/>
    </source>
</evidence>